<dbReference type="PANTHER" id="PTHR41244">
    <property type="entry name" value="RHAMNAN SYNTHESIS F"/>
    <property type="match status" value="1"/>
</dbReference>
<dbReference type="EMBL" id="UFXS01000001">
    <property type="protein sequence ID" value="STD54071.1"/>
    <property type="molecule type" value="Genomic_DNA"/>
</dbReference>
<evidence type="ECO:0000313" key="1">
    <source>
        <dbReference type="EMBL" id="STD54071.1"/>
    </source>
</evidence>
<dbReference type="CDD" id="cd11579">
    <property type="entry name" value="Glyco_tran_WbsX"/>
    <property type="match status" value="1"/>
</dbReference>
<dbReference type="InterPro" id="IPR032719">
    <property type="entry name" value="WbsX"/>
</dbReference>
<dbReference type="Gene3D" id="3.20.20.80">
    <property type="entry name" value="Glycosidases"/>
    <property type="match status" value="1"/>
</dbReference>
<sequence>MKKIKPLALYLPQYHPTDLNDKWWGKGFTEWTNVTKAKSLYDGHQQPLLAGDLGYYDLRLPEIREQQANLAREYGVYGFIYYHYWFGNEVQTLERIANEVLESGKPDFPFCFCWANETWTGIWHGLSNEIIAEQVYPEGDVEKHFDYLLPFFEDDRYIKIDNCPVFIVYDPIHLNENNNTYLSILRKLAQNNGFEDLHIIAGNKLEDELDYKSLNYQGKITDAFKKSWVKEIQKNANINQSITTKEYYKNRIKGFFGLQNKLSVKKFVNQQDMSEIVKNLKFTETKIPTYPCIMPNWDNTPRSGTNGIVINNATSENFKKQIEKAKEYFEDKNYPENFLIIKSWNEWAEGNIMEPDRNNKHAFLETLKKTLEQ</sequence>
<dbReference type="PANTHER" id="PTHR41244:SF1">
    <property type="entry name" value="GLYCOSYLTRANSFERASE"/>
    <property type="match status" value="1"/>
</dbReference>
<proteinExistence type="predicted"/>
<gene>
    <name evidence="1" type="ORF">NCTC13456_00825</name>
</gene>
<evidence type="ECO:0008006" key="3">
    <source>
        <dbReference type="Google" id="ProtNLM"/>
    </source>
</evidence>
<dbReference type="Pfam" id="PF14307">
    <property type="entry name" value="Glyco_tran_WbsX"/>
    <property type="match status" value="1"/>
</dbReference>
<organism evidence="1 2">
    <name type="scientific">Empedobacter falsenii</name>
    <dbReference type="NCBI Taxonomy" id="343874"/>
    <lineage>
        <taxon>Bacteria</taxon>
        <taxon>Pseudomonadati</taxon>
        <taxon>Bacteroidota</taxon>
        <taxon>Flavobacteriia</taxon>
        <taxon>Flavobacteriales</taxon>
        <taxon>Weeksellaceae</taxon>
        <taxon>Empedobacter</taxon>
    </lineage>
</organism>
<evidence type="ECO:0000313" key="2">
    <source>
        <dbReference type="Proteomes" id="UP000254737"/>
    </source>
</evidence>
<reference evidence="1 2" key="1">
    <citation type="submission" date="2018-06" db="EMBL/GenBank/DDBJ databases">
        <authorList>
            <consortium name="Pathogen Informatics"/>
            <person name="Doyle S."/>
        </authorList>
    </citation>
    <scope>NUCLEOTIDE SEQUENCE [LARGE SCALE GENOMIC DNA]</scope>
    <source>
        <strain evidence="1 2">NCTC13456</strain>
    </source>
</reference>
<dbReference type="RefSeq" id="WP_114998898.1">
    <property type="nucleotide sequence ID" value="NZ_UFXS01000001.1"/>
</dbReference>
<accession>A0A376G285</accession>
<dbReference type="Proteomes" id="UP000254737">
    <property type="component" value="Unassembled WGS sequence"/>
</dbReference>
<dbReference type="AlphaFoldDB" id="A0A376G285"/>
<protein>
    <recommendedName>
        <fullName evidence="3">Lipopolysaccharide biosynthesis protein</fullName>
    </recommendedName>
</protein>
<name>A0A376G285_9FLAO</name>